<organism evidence="8 9">
    <name type="scientific">Streptomyces castrisilvae</name>
    <dbReference type="NCBI Taxonomy" id="3033811"/>
    <lineage>
        <taxon>Bacteria</taxon>
        <taxon>Bacillati</taxon>
        <taxon>Actinomycetota</taxon>
        <taxon>Actinomycetes</taxon>
        <taxon>Kitasatosporales</taxon>
        <taxon>Streptomycetaceae</taxon>
        <taxon>Streptomyces</taxon>
    </lineage>
</organism>
<proteinExistence type="inferred from homology"/>
<dbReference type="InterPro" id="IPR029018">
    <property type="entry name" value="Hex-like_dom2"/>
</dbReference>
<feature type="signal peptide" evidence="4">
    <location>
        <begin position="1"/>
        <end position="30"/>
    </location>
</feature>
<dbReference type="PRINTS" id="PR00738">
    <property type="entry name" value="GLHYDRLASE20"/>
</dbReference>
<evidence type="ECO:0000313" key="9">
    <source>
        <dbReference type="Proteomes" id="UP001239522"/>
    </source>
</evidence>
<dbReference type="PANTHER" id="PTHR43678">
    <property type="entry name" value="PUTATIVE (AFU_ORTHOLOGUE AFUA_2G00640)-RELATED"/>
    <property type="match status" value="1"/>
</dbReference>
<evidence type="ECO:0000256" key="1">
    <source>
        <dbReference type="ARBA" id="ARBA00006285"/>
    </source>
</evidence>
<protein>
    <submittedName>
        <fullName evidence="8">Family 20 glycosylhydrolase</fullName>
    </submittedName>
</protein>
<evidence type="ECO:0000259" key="5">
    <source>
        <dbReference type="Pfam" id="PF00728"/>
    </source>
</evidence>
<dbReference type="Pfam" id="PF14200">
    <property type="entry name" value="RicinB_lectin_2"/>
    <property type="match status" value="1"/>
</dbReference>
<comment type="similarity">
    <text evidence="1">Belongs to the glycosyl hydrolase 20 family.</text>
</comment>
<dbReference type="Proteomes" id="UP001239522">
    <property type="component" value="Chromosome"/>
</dbReference>
<evidence type="ECO:0000256" key="2">
    <source>
        <dbReference type="ARBA" id="ARBA00022801"/>
    </source>
</evidence>
<evidence type="ECO:0000313" key="8">
    <source>
        <dbReference type="EMBL" id="WLQ36188.1"/>
    </source>
</evidence>
<dbReference type="InterPro" id="IPR000772">
    <property type="entry name" value="Ricin_B_lectin"/>
</dbReference>
<dbReference type="PANTHER" id="PTHR43678:SF1">
    <property type="entry name" value="BETA-N-ACETYLHEXOSAMINIDASE"/>
    <property type="match status" value="1"/>
</dbReference>
<evidence type="ECO:0000256" key="4">
    <source>
        <dbReference type="SAM" id="SignalP"/>
    </source>
</evidence>
<dbReference type="EMBL" id="CP120997">
    <property type="protein sequence ID" value="WLQ36188.1"/>
    <property type="molecule type" value="Genomic_DNA"/>
</dbReference>
<dbReference type="Gene3D" id="3.20.20.80">
    <property type="entry name" value="Glycosidases"/>
    <property type="match status" value="1"/>
</dbReference>
<feature type="chain" id="PRO_5047510170" evidence="4">
    <location>
        <begin position="31"/>
        <end position="705"/>
    </location>
</feature>
<dbReference type="InterPro" id="IPR015882">
    <property type="entry name" value="HEX_bac_N"/>
</dbReference>
<dbReference type="Pfam" id="PF02838">
    <property type="entry name" value="Glyco_hydro_20b"/>
    <property type="match status" value="1"/>
</dbReference>
<feature type="domain" description="Ricin B lectin" evidence="7">
    <location>
        <begin position="540"/>
        <end position="626"/>
    </location>
</feature>
<dbReference type="RefSeq" id="WP_306057308.1">
    <property type="nucleotide sequence ID" value="NZ_CP120997.1"/>
</dbReference>
<feature type="domain" description="Beta-hexosaminidase bacterial type N-terminal" evidence="6">
    <location>
        <begin position="40"/>
        <end position="160"/>
    </location>
</feature>
<accession>A0ABY9HNQ5</accession>
<dbReference type="SUPFAM" id="SSF51445">
    <property type="entry name" value="(Trans)glycosidases"/>
    <property type="match status" value="1"/>
</dbReference>
<name>A0ABY9HNQ5_9ACTN</name>
<keyword evidence="3" id="KW-0326">Glycosidase</keyword>
<dbReference type="InterPro" id="IPR035992">
    <property type="entry name" value="Ricin_B-like_lectins"/>
</dbReference>
<evidence type="ECO:0000259" key="6">
    <source>
        <dbReference type="Pfam" id="PF02838"/>
    </source>
</evidence>
<dbReference type="InterPro" id="IPR017853">
    <property type="entry name" value="GH"/>
</dbReference>
<dbReference type="SUPFAM" id="SSF55545">
    <property type="entry name" value="beta-N-acetylhexosaminidase-like domain"/>
    <property type="match status" value="1"/>
</dbReference>
<dbReference type="InterPro" id="IPR052764">
    <property type="entry name" value="GH20_Enzymes"/>
</dbReference>
<reference evidence="8 9" key="1">
    <citation type="submission" date="2023-03" db="EMBL/GenBank/DDBJ databases">
        <title>Isolation and description of six Streptomyces strains from soil environments, able to metabolize different microbial glucans.</title>
        <authorList>
            <person name="Widen T."/>
            <person name="Larsbrink J."/>
        </authorList>
    </citation>
    <scope>NUCLEOTIDE SEQUENCE [LARGE SCALE GENOMIC DNA]</scope>
    <source>
        <strain evidence="8 9">Mut1</strain>
    </source>
</reference>
<gene>
    <name evidence="8" type="ORF">P8A18_23375</name>
</gene>
<dbReference type="InterPro" id="IPR025705">
    <property type="entry name" value="Beta_hexosaminidase_sua/sub"/>
</dbReference>
<dbReference type="CDD" id="cd23386">
    <property type="entry name" value="beta-trefoil_Ricin_LNBase"/>
    <property type="match status" value="1"/>
</dbReference>
<dbReference type="SUPFAM" id="SSF50370">
    <property type="entry name" value="Ricin B-like lectins"/>
    <property type="match status" value="1"/>
</dbReference>
<dbReference type="Gene3D" id="2.80.10.50">
    <property type="match status" value="1"/>
</dbReference>
<evidence type="ECO:0000259" key="7">
    <source>
        <dbReference type="Pfam" id="PF14200"/>
    </source>
</evidence>
<dbReference type="InterPro" id="IPR015883">
    <property type="entry name" value="Glyco_hydro_20_cat"/>
</dbReference>
<feature type="domain" description="Glycoside hydrolase family 20 catalytic" evidence="5">
    <location>
        <begin position="193"/>
        <end position="477"/>
    </location>
</feature>
<keyword evidence="9" id="KW-1185">Reference proteome</keyword>
<dbReference type="PROSITE" id="PS50231">
    <property type="entry name" value="RICIN_B_LECTIN"/>
    <property type="match status" value="1"/>
</dbReference>
<dbReference type="Pfam" id="PF00728">
    <property type="entry name" value="Glyco_hydro_20"/>
    <property type="match status" value="1"/>
</dbReference>
<dbReference type="Gene3D" id="3.30.379.10">
    <property type="entry name" value="Chitobiase/beta-hexosaminidase domain 2-like"/>
    <property type="match status" value="1"/>
</dbReference>
<keyword evidence="4" id="KW-0732">Signal</keyword>
<sequence length="705" mass="76256">MDMRKARRRTIGAVVAALAATLLPWQSASAQEGTAAAAPPEVLPSLRQWQPGKEEFVLTHRARIVLDGVREGRTAADAARFAGELAGKAPVSRGKARSGDIVLRQDPSLKGSLGAEGYRLDVGDRLTVTAATSTGVFYGSRTVLQLLNDDGRAARGSATDVPAYRERGVGVCACYINVSLPWFERLMKDMASQKLNQLWIEAKVRSDTDPKSAFWGYYTKPQIRSLTAMAKKYHIELVPEINSPGHMDTYLENHPELQLKDVDGVASPPRLDISRPEALAYYTSMVDEALEVWDTRAWHMGADEYMIGSSYPDYPQLQAAAAEKFGATATPDDLFVDFINQVNAHVKARGRSLRIWNDGLMGRNALVPLDRDITVEHWLGGGDIQQPSALLAEGRPVMNSAYALYLVRGGYTTQTRQLYESDWTPLRFEGQTLPATAANLTGAKISLWPDTAAAETENEVEAKVFMPLRFIAQATWGGPKPSETYAGFEALARRVGHAPGWENTDRAPLADGGYRLASGAKALAPAAGSGVSLVRGSKAVWTLTATADGYYTVRSADGLCLDAVRGRTYLGAPLEVGAELSLETCSADVRTQRWQLDTGAGALVLRNAISQLRLTERPSDGAAVQTTDGTRLRARACLQTAVVARRAAGRRQVLPQVLGFARTGETPPLGVPAPGPCTGRTGVWDRCGESACMASPGRRQFEDRP</sequence>
<keyword evidence="2" id="KW-0378">Hydrolase</keyword>
<evidence type="ECO:0000256" key="3">
    <source>
        <dbReference type="ARBA" id="ARBA00023295"/>
    </source>
</evidence>